<organism evidence="3">
    <name type="scientific">Ornithinibacillus sp. 4-3</name>
    <dbReference type="NCBI Taxonomy" id="3231488"/>
    <lineage>
        <taxon>Bacteria</taxon>
        <taxon>Bacillati</taxon>
        <taxon>Bacillota</taxon>
        <taxon>Bacilli</taxon>
        <taxon>Bacillales</taxon>
        <taxon>Bacillaceae</taxon>
        <taxon>Ornithinibacillus</taxon>
    </lineage>
</organism>
<dbReference type="InterPro" id="IPR024425">
    <property type="entry name" value="LiaF-like_C"/>
</dbReference>
<dbReference type="PIRSF" id="PIRSF031509">
    <property type="entry name" value="Cell_wall_LiaF/YvqF"/>
    <property type="match status" value="1"/>
</dbReference>
<sequence>MLQRIPTDIINWIIVIGVILFVIELVFFNGGLIVGALLGLGLIYFGWKNFLQLWGKVCFWVGVILVIFCILNMLAVRFLILAAIAIFVFHYIKSKEESKKIRAELLIVDEHEREEVMEVQPFFSQKLWKEQRTNETVYAWRDVNIQGLYGDKIIDLSNTVLPEDTAIISIRQIFGNITIYIPYEVEVSIHHSTFFGKAFIFGNPQKNLVNETVIYQTKDYDAERQRVKIICSLISGDIEVRRI</sequence>
<keyword evidence="1" id="KW-0812">Transmembrane</keyword>
<reference evidence="3" key="1">
    <citation type="submission" date="2024-07" db="EMBL/GenBank/DDBJ databases">
        <title>Halotolerant mesophilic bacterium Ornithinibacillus sp. 4-3, sp. nov., isolated from soil.</title>
        <authorList>
            <person name="Sidarenka A.V."/>
            <person name="Guliayeva D.E."/>
            <person name="Leanovich S.I."/>
            <person name="Hileuskaya K.S."/>
            <person name="Akhremchuk A.E."/>
            <person name="Sikolenko M.A."/>
            <person name="Valentovich L.N."/>
        </authorList>
    </citation>
    <scope>NUCLEOTIDE SEQUENCE</scope>
    <source>
        <strain evidence="3">4-3</strain>
    </source>
</reference>
<dbReference type="InterPro" id="IPR047793">
    <property type="entry name" value="LiaF_C"/>
</dbReference>
<evidence type="ECO:0000313" key="3">
    <source>
        <dbReference type="EMBL" id="XDK31847.1"/>
    </source>
</evidence>
<feature type="transmembrane region" description="Helical" evidence="1">
    <location>
        <begin position="12"/>
        <end position="39"/>
    </location>
</feature>
<evidence type="ECO:0000259" key="2">
    <source>
        <dbReference type="Pfam" id="PF09922"/>
    </source>
</evidence>
<dbReference type="InterPro" id="IPR016975">
    <property type="entry name" value="Cell_wall_LiaF"/>
</dbReference>
<dbReference type="RefSeq" id="WP_368652571.1">
    <property type="nucleotide sequence ID" value="NZ_CP162599.1"/>
</dbReference>
<keyword evidence="1" id="KW-0472">Membrane</keyword>
<gene>
    <name evidence="3" type="primary">liaF</name>
    <name evidence="3" type="ORF">AB4Y30_12520</name>
</gene>
<name>A0AB39HIZ3_9BACI</name>
<proteinExistence type="predicted"/>
<dbReference type="AlphaFoldDB" id="A0AB39HIZ3"/>
<keyword evidence="1" id="KW-1133">Transmembrane helix</keyword>
<dbReference type="EMBL" id="CP162599">
    <property type="protein sequence ID" value="XDK31847.1"/>
    <property type="molecule type" value="Genomic_DNA"/>
</dbReference>
<evidence type="ECO:0000256" key="1">
    <source>
        <dbReference type="SAM" id="Phobius"/>
    </source>
</evidence>
<dbReference type="GO" id="GO:0016020">
    <property type="term" value="C:membrane"/>
    <property type="evidence" value="ECO:0007669"/>
    <property type="project" value="InterPro"/>
</dbReference>
<accession>A0AB39HIZ3</accession>
<dbReference type="Pfam" id="PF09922">
    <property type="entry name" value="LiaF-like_C"/>
    <property type="match status" value="1"/>
</dbReference>
<feature type="transmembrane region" description="Helical" evidence="1">
    <location>
        <begin position="59"/>
        <end position="92"/>
    </location>
</feature>
<protein>
    <submittedName>
        <fullName evidence="3">Cell wall-active antibiotics response protein LiaF</fullName>
    </submittedName>
</protein>
<feature type="domain" description="Cell wall-active antibiotics response LiaF-like C-terminal" evidence="2">
    <location>
        <begin position="130"/>
        <end position="240"/>
    </location>
</feature>
<dbReference type="NCBIfam" id="NF040535">
    <property type="entry name" value="LiaF_C_term"/>
    <property type="match status" value="1"/>
</dbReference>